<dbReference type="PANTHER" id="PTHR24567:SF75">
    <property type="entry name" value="FUMARATE AND NITRATE REDUCTION REGULATORY PROTEIN"/>
    <property type="match status" value="1"/>
</dbReference>
<evidence type="ECO:0000256" key="2">
    <source>
        <dbReference type="ARBA" id="ARBA00023125"/>
    </source>
</evidence>
<evidence type="ECO:0000256" key="3">
    <source>
        <dbReference type="ARBA" id="ARBA00023163"/>
    </source>
</evidence>
<evidence type="ECO:0000259" key="5">
    <source>
        <dbReference type="PROSITE" id="PS51063"/>
    </source>
</evidence>
<reference evidence="6 7" key="1">
    <citation type="submission" date="2019-11" db="EMBL/GenBank/DDBJ databases">
        <title>Type strains purchased from KCTC, JCM and DSMZ.</title>
        <authorList>
            <person name="Lu H."/>
        </authorList>
    </citation>
    <scope>NUCLEOTIDE SEQUENCE [LARGE SCALE GENOMIC DNA]</scope>
    <source>
        <strain evidence="6 7">KCTC 42409</strain>
    </source>
</reference>
<keyword evidence="7" id="KW-1185">Reference proteome</keyword>
<evidence type="ECO:0000256" key="4">
    <source>
        <dbReference type="SAM" id="MobiDB-lite"/>
    </source>
</evidence>
<dbReference type="AlphaFoldDB" id="A0A6L6Q903"/>
<evidence type="ECO:0000313" key="6">
    <source>
        <dbReference type="EMBL" id="MTW05949.1"/>
    </source>
</evidence>
<dbReference type="Proteomes" id="UP000484015">
    <property type="component" value="Unassembled WGS sequence"/>
</dbReference>
<evidence type="ECO:0000313" key="7">
    <source>
        <dbReference type="Proteomes" id="UP000484015"/>
    </source>
</evidence>
<dbReference type="SUPFAM" id="SSF46785">
    <property type="entry name" value="Winged helix' DNA-binding domain"/>
    <property type="match status" value="1"/>
</dbReference>
<accession>A0A6L6Q903</accession>
<dbReference type="FunFam" id="1.10.10.10:FF:000028">
    <property type="entry name" value="Fumarate/nitrate reduction transcriptional regulator Fnr"/>
    <property type="match status" value="1"/>
</dbReference>
<dbReference type="InterPro" id="IPR050397">
    <property type="entry name" value="Env_Response_Regulators"/>
</dbReference>
<gene>
    <name evidence="6" type="primary">fnr</name>
    <name evidence="6" type="ORF">GM668_28105</name>
</gene>
<dbReference type="InterPro" id="IPR036390">
    <property type="entry name" value="WH_DNA-bd_sf"/>
</dbReference>
<dbReference type="NCBIfam" id="NF008365">
    <property type="entry name" value="PRK11161.1"/>
    <property type="match status" value="1"/>
</dbReference>
<organism evidence="6 7">
    <name type="scientific">Pseudoduganella ginsengisoli</name>
    <dbReference type="NCBI Taxonomy" id="1462440"/>
    <lineage>
        <taxon>Bacteria</taxon>
        <taxon>Pseudomonadati</taxon>
        <taxon>Pseudomonadota</taxon>
        <taxon>Betaproteobacteria</taxon>
        <taxon>Burkholderiales</taxon>
        <taxon>Oxalobacteraceae</taxon>
        <taxon>Telluria group</taxon>
        <taxon>Pseudoduganella</taxon>
    </lineage>
</organism>
<dbReference type="Gene3D" id="1.10.10.10">
    <property type="entry name" value="Winged helix-like DNA-binding domain superfamily/Winged helix DNA-binding domain"/>
    <property type="match status" value="1"/>
</dbReference>
<dbReference type="Pfam" id="PF13545">
    <property type="entry name" value="HTH_Crp_2"/>
    <property type="match status" value="1"/>
</dbReference>
<dbReference type="InterPro" id="IPR000595">
    <property type="entry name" value="cNMP-bd_dom"/>
</dbReference>
<dbReference type="InterPro" id="IPR018490">
    <property type="entry name" value="cNMP-bd_dom_sf"/>
</dbReference>
<dbReference type="SMART" id="SM00100">
    <property type="entry name" value="cNMP"/>
    <property type="match status" value="1"/>
</dbReference>
<dbReference type="PRINTS" id="PR00034">
    <property type="entry name" value="HTHCRP"/>
</dbReference>
<dbReference type="InterPro" id="IPR018335">
    <property type="entry name" value="Tscrpt_reg_HTH_Crp-type_CS"/>
</dbReference>
<dbReference type="RefSeq" id="WP_155442291.1">
    <property type="nucleotide sequence ID" value="NZ_WNLA01000033.1"/>
</dbReference>
<dbReference type="CDD" id="cd00092">
    <property type="entry name" value="HTH_CRP"/>
    <property type="match status" value="1"/>
</dbReference>
<dbReference type="SMART" id="SM00419">
    <property type="entry name" value="HTH_CRP"/>
    <property type="match status" value="1"/>
</dbReference>
<protein>
    <submittedName>
        <fullName evidence="6">Fumarate/nitrate reduction transcriptional regulator Fnr</fullName>
    </submittedName>
</protein>
<comment type="caution">
    <text evidence="6">The sequence shown here is derived from an EMBL/GenBank/DDBJ whole genome shotgun (WGS) entry which is preliminary data.</text>
</comment>
<keyword evidence="2" id="KW-0238">DNA-binding</keyword>
<dbReference type="OrthoDB" id="7643467at2"/>
<name>A0A6L6Q903_9BURK</name>
<feature type="domain" description="HTH crp-type" evidence="5">
    <location>
        <begin position="169"/>
        <end position="242"/>
    </location>
</feature>
<keyword evidence="3" id="KW-0804">Transcription</keyword>
<keyword evidence="1" id="KW-0805">Transcription regulation</keyword>
<dbReference type="PROSITE" id="PS51063">
    <property type="entry name" value="HTH_CRP_2"/>
    <property type="match status" value="1"/>
</dbReference>
<dbReference type="GO" id="GO:0005829">
    <property type="term" value="C:cytosol"/>
    <property type="evidence" value="ECO:0007669"/>
    <property type="project" value="TreeGrafter"/>
</dbReference>
<sequence>MHTVIPIANAAPANAAAAKPGKVNCTLCSFNRFCLPQGLADSDVARLDQIIARRRRVARDEQLFSMGASFGSLYAVRLGHFKTAQVNIHGEQQVTGFHMAGDLLGMDAIGSGSHNCSATALEDSEVCEIPFGRLQELVMQTPTLMQQFHRVLGREIQREQAIMLFRGSMRADQRMALFLLNMGARYSARGYSAASYQLRMSREDIGGYLGLTIESVSRLLARFRKQGWIKLDNRDIRILDRDSLEALSTGREPGADSGAESGAEACAA</sequence>
<dbReference type="PANTHER" id="PTHR24567">
    <property type="entry name" value="CRP FAMILY TRANSCRIPTIONAL REGULATORY PROTEIN"/>
    <property type="match status" value="1"/>
</dbReference>
<dbReference type="SUPFAM" id="SSF51206">
    <property type="entry name" value="cAMP-binding domain-like"/>
    <property type="match status" value="1"/>
</dbReference>
<evidence type="ECO:0000256" key="1">
    <source>
        <dbReference type="ARBA" id="ARBA00023015"/>
    </source>
</evidence>
<proteinExistence type="predicted"/>
<dbReference type="GO" id="GO:0003677">
    <property type="term" value="F:DNA binding"/>
    <property type="evidence" value="ECO:0007669"/>
    <property type="project" value="UniProtKB-KW"/>
</dbReference>
<dbReference type="GO" id="GO:0003700">
    <property type="term" value="F:DNA-binding transcription factor activity"/>
    <property type="evidence" value="ECO:0007669"/>
    <property type="project" value="InterPro"/>
</dbReference>
<dbReference type="CDD" id="cd00038">
    <property type="entry name" value="CAP_ED"/>
    <property type="match status" value="1"/>
</dbReference>
<dbReference type="Gene3D" id="2.60.120.10">
    <property type="entry name" value="Jelly Rolls"/>
    <property type="match status" value="1"/>
</dbReference>
<dbReference type="InterPro" id="IPR012318">
    <property type="entry name" value="HTH_CRP"/>
</dbReference>
<dbReference type="PROSITE" id="PS00042">
    <property type="entry name" value="HTH_CRP_1"/>
    <property type="match status" value="1"/>
</dbReference>
<dbReference type="Pfam" id="PF00027">
    <property type="entry name" value="cNMP_binding"/>
    <property type="match status" value="1"/>
</dbReference>
<dbReference type="InterPro" id="IPR014710">
    <property type="entry name" value="RmlC-like_jellyroll"/>
</dbReference>
<dbReference type="EMBL" id="WNLA01000033">
    <property type="protein sequence ID" value="MTW05949.1"/>
    <property type="molecule type" value="Genomic_DNA"/>
</dbReference>
<dbReference type="InterPro" id="IPR036388">
    <property type="entry name" value="WH-like_DNA-bd_sf"/>
</dbReference>
<feature type="compositionally biased region" description="Low complexity" evidence="4">
    <location>
        <begin position="255"/>
        <end position="268"/>
    </location>
</feature>
<feature type="region of interest" description="Disordered" evidence="4">
    <location>
        <begin position="248"/>
        <end position="268"/>
    </location>
</feature>